<evidence type="ECO:0000256" key="2">
    <source>
        <dbReference type="SAM" id="MobiDB-lite"/>
    </source>
</evidence>
<dbReference type="Proteomes" id="UP001055439">
    <property type="component" value="Chromosome 1"/>
</dbReference>
<name>A0A9E7E8N6_9LILI</name>
<comment type="similarity">
    <text evidence="1">Belongs to the 'GDXG' lipolytic enzyme family.</text>
</comment>
<evidence type="ECO:0000256" key="1">
    <source>
        <dbReference type="ARBA" id="ARBA00010515"/>
    </source>
</evidence>
<feature type="compositionally biased region" description="Low complexity" evidence="2">
    <location>
        <begin position="13"/>
        <end position="47"/>
    </location>
</feature>
<keyword evidence="3" id="KW-0675">Receptor</keyword>
<keyword evidence="4" id="KW-1185">Reference proteome</keyword>
<feature type="region of interest" description="Disordered" evidence="2">
    <location>
        <begin position="1"/>
        <end position="51"/>
    </location>
</feature>
<dbReference type="InterPro" id="IPR002168">
    <property type="entry name" value="Lipase_GDXG_HIS_AS"/>
</dbReference>
<dbReference type="InterPro" id="IPR029058">
    <property type="entry name" value="AB_hydrolase_fold"/>
</dbReference>
<dbReference type="AlphaFoldDB" id="A0A9E7E8N6"/>
<dbReference type="GO" id="GO:0016787">
    <property type="term" value="F:hydrolase activity"/>
    <property type="evidence" value="ECO:0007669"/>
    <property type="project" value="InterPro"/>
</dbReference>
<reference evidence="3" key="1">
    <citation type="submission" date="2022-05" db="EMBL/GenBank/DDBJ databases">
        <title>The Musa troglodytarum L. genome provides insights into the mechanism of non-climacteric behaviour and enrichment of carotenoids.</title>
        <authorList>
            <person name="Wang J."/>
        </authorList>
    </citation>
    <scope>NUCLEOTIDE SEQUENCE</scope>
    <source>
        <tissue evidence="3">Leaf</tissue>
    </source>
</reference>
<dbReference type="EMBL" id="CP097502">
    <property type="protein sequence ID" value="URD72534.1"/>
    <property type="molecule type" value="Genomic_DNA"/>
</dbReference>
<sequence length="134" mass="14324">MRSTPMSPRWWFPSTRGSSSPTSSWPTTCCADPTAPSTATSPNSSTARFPPTPLLVNGVVSFDVLIDRPNNLLARIYRPAPSTASAAPLLTDLYRAPSSDPFPVIIFFHGGSFASSSNSAIYDSLCADSSPLRR</sequence>
<proteinExistence type="inferred from homology"/>
<protein>
    <submittedName>
        <fullName evidence="3">Gibberellin receptor</fullName>
    </submittedName>
</protein>
<dbReference type="PROSITE" id="PS01173">
    <property type="entry name" value="LIPASE_GDXG_HIS"/>
    <property type="match status" value="1"/>
</dbReference>
<gene>
    <name evidence="3" type="ORF">MUK42_25046</name>
</gene>
<evidence type="ECO:0000313" key="3">
    <source>
        <dbReference type="EMBL" id="URD72534.1"/>
    </source>
</evidence>
<dbReference type="OrthoDB" id="408631at2759"/>
<evidence type="ECO:0000313" key="4">
    <source>
        <dbReference type="Proteomes" id="UP001055439"/>
    </source>
</evidence>
<feature type="non-terminal residue" evidence="3">
    <location>
        <position position="134"/>
    </location>
</feature>
<dbReference type="Gene3D" id="3.40.50.1820">
    <property type="entry name" value="alpha/beta hydrolase"/>
    <property type="match status" value="1"/>
</dbReference>
<organism evidence="3 4">
    <name type="scientific">Musa troglodytarum</name>
    <name type="common">fe'i banana</name>
    <dbReference type="NCBI Taxonomy" id="320322"/>
    <lineage>
        <taxon>Eukaryota</taxon>
        <taxon>Viridiplantae</taxon>
        <taxon>Streptophyta</taxon>
        <taxon>Embryophyta</taxon>
        <taxon>Tracheophyta</taxon>
        <taxon>Spermatophyta</taxon>
        <taxon>Magnoliopsida</taxon>
        <taxon>Liliopsida</taxon>
        <taxon>Zingiberales</taxon>
        <taxon>Musaceae</taxon>
        <taxon>Musa</taxon>
    </lineage>
</organism>
<dbReference type="SUPFAM" id="SSF53474">
    <property type="entry name" value="alpha/beta-Hydrolases"/>
    <property type="match status" value="1"/>
</dbReference>
<accession>A0A9E7E8N6</accession>